<accession>A0AAE0TER2</accession>
<reference evidence="2" key="1">
    <citation type="journal article" date="2021" name="Genome Biol. Evol.">
        <title>A High-Quality Reference Genome for a Parasitic Bivalve with Doubly Uniparental Inheritance (Bivalvia: Unionida).</title>
        <authorList>
            <person name="Smith C.H."/>
        </authorList>
    </citation>
    <scope>NUCLEOTIDE SEQUENCE</scope>
    <source>
        <strain evidence="2">CHS0354</strain>
    </source>
</reference>
<feature type="compositionally biased region" description="Polar residues" evidence="1">
    <location>
        <begin position="346"/>
        <end position="372"/>
    </location>
</feature>
<proteinExistence type="predicted"/>
<comment type="caution">
    <text evidence="2">The sequence shown here is derived from an EMBL/GenBank/DDBJ whole genome shotgun (WGS) entry which is preliminary data.</text>
</comment>
<dbReference type="EMBL" id="JAEAOA010002304">
    <property type="protein sequence ID" value="KAK3609021.1"/>
    <property type="molecule type" value="Genomic_DNA"/>
</dbReference>
<feature type="region of interest" description="Disordered" evidence="1">
    <location>
        <begin position="798"/>
        <end position="825"/>
    </location>
</feature>
<feature type="region of interest" description="Disordered" evidence="1">
    <location>
        <begin position="591"/>
        <end position="623"/>
    </location>
</feature>
<feature type="compositionally biased region" description="Basic and acidic residues" evidence="1">
    <location>
        <begin position="264"/>
        <end position="320"/>
    </location>
</feature>
<reference evidence="2" key="3">
    <citation type="submission" date="2023-05" db="EMBL/GenBank/DDBJ databases">
        <authorList>
            <person name="Smith C.H."/>
        </authorList>
    </citation>
    <scope>NUCLEOTIDE SEQUENCE</scope>
    <source>
        <strain evidence="2">CHS0354</strain>
        <tissue evidence="2">Mantle</tissue>
    </source>
</reference>
<feature type="compositionally biased region" description="Basic and acidic residues" evidence="1">
    <location>
        <begin position="1"/>
        <end position="40"/>
    </location>
</feature>
<evidence type="ECO:0000313" key="2">
    <source>
        <dbReference type="EMBL" id="KAK3609021.1"/>
    </source>
</evidence>
<feature type="compositionally biased region" description="Basic and acidic residues" evidence="1">
    <location>
        <begin position="660"/>
        <end position="697"/>
    </location>
</feature>
<feature type="compositionally biased region" description="Polar residues" evidence="1">
    <location>
        <begin position="455"/>
        <end position="492"/>
    </location>
</feature>
<feature type="compositionally biased region" description="Basic and acidic residues" evidence="1">
    <location>
        <begin position="88"/>
        <end position="99"/>
    </location>
</feature>
<feature type="compositionally biased region" description="Basic and acidic residues" evidence="1">
    <location>
        <begin position="108"/>
        <end position="119"/>
    </location>
</feature>
<reference evidence="2" key="2">
    <citation type="journal article" date="2021" name="Genome Biol. Evol.">
        <title>Developing a high-quality reference genome for a parasitic bivalve with doubly uniparental inheritance (Bivalvia: Unionida).</title>
        <authorList>
            <person name="Smith C.H."/>
        </authorList>
    </citation>
    <scope>NUCLEOTIDE SEQUENCE</scope>
    <source>
        <strain evidence="2">CHS0354</strain>
        <tissue evidence="2">Mantle</tissue>
    </source>
</reference>
<sequence length="825" mass="94609">MEEENRKVEDDDENRKVIETHKDKDKETKSSTIKERKNANEDDNLTYLEDSRNQTDEVTNKEKTRNQTDEVTNMEETRNQTDEVTYLEDTKNQADEHVTSKMSVTIGDRLESKETKNDDAAIDMMSEGNSVKENETAELVNYPLSPISKSSRGEEDLYLNENDEGKELEKITILSNSSEHSQRNQMHTFPIQSESKNSEGVNRDFEDRKATVSPSGDGTKPLMKIISNVSDSEELEVDDKDEQSSLTSSHDSHSEFRFASANGEEGKEAHKFNESYDKLSPEHGELQQQKDEVGKNNNKDEVGTNNNKDEVGTNNNKDEVGTNDISSNKEGVILERPETTAKMSLEQDTFPSEGISNESASTGQKVQTFSDQQKLEPNAEKKDIKEPIQGNPYSKNSGKDKKSLVKDARLELASKRKNSQIQLRNNSKAPSKSSSQIHSGSGIQAHLKNNFINNEKQTSNTGLPVSTRNIQSKRCSSRNSRTLQRSNESTLSGREIVNRRRMTKSATPTLLQMKTRPETRTSRPYSQARTVSQDGKKRQEFFRLELRRIKTGLEKEASKIKRPKERDYYPFVWTSLAPYYDTTTAQYLIPLDKEEDKDKEQKDGKEEVTDEKHAKKRNPEMEKLAHEKSIRAYLTRNTAIGLCDPWVDLNMDKRFLEFPKIETPEEKQKKQAEEASKDSSAEKGEKAKKTRPPKEGSTRLPKFPVITLDKKELATKPLHYNDVPMLRSEFEASFSLKSKERMRKDYKRTKEDFYRMELDRLNEIHKLNRPHMRQAYFAYLQNTPGSREAIYDCMVESGFSKRKNNPPEKPRNESPTSQKVEVNAQ</sequence>
<dbReference type="Proteomes" id="UP001195483">
    <property type="component" value="Unassembled WGS sequence"/>
</dbReference>
<feature type="region of interest" description="Disordered" evidence="1">
    <location>
        <begin position="455"/>
        <end position="536"/>
    </location>
</feature>
<keyword evidence="3" id="KW-1185">Reference proteome</keyword>
<evidence type="ECO:0000256" key="1">
    <source>
        <dbReference type="SAM" id="MobiDB-lite"/>
    </source>
</evidence>
<feature type="compositionally biased region" description="Acidic residues" evidence="1">
    <location>
        <begin position="231"/>
        <end position="241"/>
    </location>
</feature>
<evidence type="ECO:0000313" key="3">
    <source>
        <dbReference type="Proteomes" id="UP001195483"/>
    </source>
</evidence>
<protein>
    <submittedName>
        <fullName evidence="2">Uncharacterized protein</fullName>
    </submittedName>
</protein>
<dbReference type="AlphaFoldDB" id="A0AAE0TER2"/>
<feature type="compositionally biased region" description="Low complexity" evidence="1">
    <location>
        <begin position="431"/>
        <end position="440"/>
    </location>
</feature>
<feature type="region of interest" description="Disordered" evidence="1">
    <location>
        <begin position="660"/>
        <end position="700"/>
    </location>
</feature>
<feature type="compositionally biased region" description="Polar residues" evidence="1">
    <location>
        <begin position="173"/>
        <end position="200"/>
    </location>
</feature>
<gene>
    <name evidence="2" type="ORF">CHS0354_039322</name>
</gene>
<feature type="compositionally biased region" description="Polar residues" evidence="1">
    <location>
        <begin position="419"/>
        <end position="430"/>
    </location>
</feature>
<feature type="compositionally biased region" description="Basic and acidic residues" evidence="1">
    <location>
        <begin position="201"/>
        <end position="210"/>
    </location>
</feature>
<name>A0AAE0TER2_9BIVA</name>
<feature type="compositionally biased region" description="Basic and acidic residues" evidence="1">
    <location>
        <begin position="49"/>
        <end position="68"/>
    </location>
</feature>
<feature type="compositionally biased region" description="Polar residues" evidence="1">
    <location>
        <begin position="522"/>
        <end position="533"/>
    </location>
</feature>
<feature type="compositionally biased region" description="Polar residues" evidence="1">
    <location>
        <begin position="813"/>
        <end position="825"/>
    </location>
</feature>
<feature type="compositionally biased region" description="Basic and acidic residues" evidence="1">
    <location>
        <begin position="397"/>
        <end position="414"/>
    </location>
</feature>
<feature type="compositionally biased region" description="Basic and acidic residues" evidence="1">
    <location>
        <begin position="373"/>
        <end position="386"/>
    </location>
</feature>
<feature type="region of interest" description="Disordered" evidence="1">
    <location>
        <begin position="1"/>
        <end position="119"/>
    </location>
</feature>
<feature type="region of interest" description="Disordered" evidence="1">
    <location>
        <begin position="142"/>
        <end position="440"/>
    </location>
</feature>
<organism evidence="2 3">
    <name type="scientific">Potamilus streckersoni</name>
    <dbReference type="NCBI Taxonomy" id="2493646"/>
    <lineage>
        <taxon>Eukaryota</taxon>
        <taxon>Metazoa</taxon>
        <taxon>Spiralia</taxon>
        <taxon>Lophotrochozoa</taxon>
        <taxon>Mollusca</taxon>
        <taxon>Bivalvia</taxon>
        <taxon>Autobranchia</taxon>
        <taxon>Heteroconchia</taxon>
        <taxon>Palaeoheterodonta</taxon>
        <taxon>Unionida</taxon>
        <taxon>Unionoidea</taxon>
        <taxon>Unionidae</taxon>
        <taxon>Ambleminae</taxon>
        <taxon>Lampsilini</taxon>
        <taxon>Potamilus</taxon>
    </lineage>
</organism>